<dbReference type="PANTHER" id="PTHR45089:SF42">
    <property type="entry name" value="J DOMAIN-CONTAINING PROTEIN"/>
    <property type="match status" value="1"/>
</dbReference>
<comment type="caution">
    <text evidence="3">The sequence shown here is derived from an EMBL/GenBank/DDBJ whole genome shotgun (WGS) entry which is preliminary data.</text>
</comment>
<reference evidence="3 4" key="1">
    <citation type="journal article" date="2024" name="G3 (Bethesda)">
        <title>Genome assembly of Hibiscus sabdariffa L. provides insights into metabolisms of medicinal natural products.</title>
        <authorList>
            <person name="Kim T."/>
        </authorList>
    </citation>
    <scope>NUCLEOTIDE SEQUENCE [LARGE SCALE GENOMIC DNA]</scope>
    <source>
        <strain evidence="3">TK-2024</strain>
        <tissue evidence="3">Old leaves</tissue>
    </source>
</reference>
<keyword evidence="4" id="KW-1185">Reference proteome</keyword>
<feature type="region of interest" description="Disordered" evidence="1">
    <location>
        <begin position="33"/>
        <end position="98"/>
    </location>
</feature>
<dbReference type="PANTHER" id="PTHR45089">
    <property type="entry name" value="DNAJ HEAT SHOCK AMINO-TERMINAL DOMAIN PROTEIN-RELATED"/>
    <property type="match status" value="1"/>
</dbReference>
<evidence type="ECO:0000313" key="4">
    <source>
        <dbReference type="Proteomes" id="UP001472677"/>
    </source>
</evidence>
<dbReference type="EMBL" id="JBBPBM010000004">
    <property type="protein sequence ID" value="KAK8589759.1"/>
    <property type="molecule type" value="Genomic_DNA"/>
</dbReference>
<organism evidence="3 4">
    <name type="scientific">Hibiscus sabdariffa</name>
    <name type="common">roselle</name>
    <dbReference type="NCBI Taxonomy" id="183260"/>
    <lineage>
        <taxon>Eukaryota</taxon>
        <taxon>Viridiplantae</taxon>
        <taxon>Streptophyta</taxon>
        <taxon>Embryophyta</taxon>
        <taxon>Tracheophyta</taxon>
        <taxon>Spermatophyta</taxon>
        <taxon>Magnoliopsida</taxon>
        <taxon>eudicotyledons</taxon>
        <taxon>Gunneridae</taxon>
        <taxon>Pentapetalae</taxon>
        <taxon>rosids</taxon>
        <taxon>malvids</taxon>
        <taxon>Malvales</taxon>
        <taxon>Malvaceae</taxon>
        <taxon>Malvoideae</taxon>
        <taxon>Hibiscus</taxon>
    </lineage>
</organism>
<proteinExistence type="predicted"/>
<feature type="compositionally biased region" description="Basic and acidic residues" evidence="1">
    <location>
        <begin position="132"/>
        <end position="147"/>
    </location>
</feature>
<sequence length="253" mass="28014">MFSIKQPLEFITTKIAGDATLGTMITVSSEELASNHLKGSKQDKSDGSCETSSETETEDAVGQEDCGNNIGLNSKANAGRPSRKSSRQKQHISYAEKSIDDDIKKANSVSPIVASVKHAKEVTHKANVAGESKWKEEEPVNKTDKLSLDNCGSDLKPSPQEIEYPEPEFSDFEKQRAENYFAVNQVWAHWMACQDFMPGSIGCSILTSKLQITWLEPYPDEKNEQNWADLDLPVSCGKYYNGYTETCNVLSSD</sequence>
<gene>
    <name evidence="3" type="ORF">V6N12_024150</name>
</gene>
<evidence type="ECO:0000313" key="3">
    <source>
        <dbReference type="EMBL" id="KAK8589759.1"/>
    </source>
</evidence>
<name>A0ABR2FZR5_9ROSI</name>
<protein>
    <recommendedName>
        <fullName evidence="2">DUF3444 domain-containing protein</fullName>
    </recommendedName>
</protein>
<dbReference type="InterPro" id="IPR024593">
    <property type="entry name" value="DUF3444"/>
</dbReference>
<feature type="region of interest" description="Disordered" evidence="1">
    <location>
        <begin position="131"/>
        <end position="162"/>
    </location>
</feature>
<feature type="compositionally biased region" description="Acidic residues" evidence="1">
    <location>
        <begin position="53"/>
        <end position="62"/>
    </location>
</feature>
<accession>A0ABR2FZR5</accession>
<feature type="domain" description="DUF3444" evidence="2">
    <location>
        <begin position="159"/>
        <end position="248"/>
    </location>
</feature>
<dbReference type="Pfam" id="PF11926">
    <property type="entry name" value="DUF3444"/>
    <property type="match status" value="1"/>
</dbReference>
<feature type="compositionally biased region" description="Basic residues" evidence="1">
    <location>
        <begin position="81"/>
        <end position="90"/>
    </location>
</feature>
<dbReference type="Proteomes" id="UP001472677">
    <property type="component" value="Unassembled WGS sequence"/>
</dbReference>
<evidence type="ECO:0000259" key="2">
    <source>
        <dbReference type="Pfam" id="PF11926"/>
    </source>
</evidence>
<evidence type="ECO:0000256" key="1">
    <source>
        <dbReference type="SAM" id="MobiDB-lite"/>
    </source>
</evidence>